<comment type="similarity">
    <text evidence="1">Belongs to the peptidase M17 family.</text>
</comment>
<evidence type="ECO:0000259" key="5">
    <source>
        <dbReference type="PROSITE" id="PS00631"/>
    </source>
</evidence>
<name>A0A3B1CGE6_9ZZZZ</name>
<dbReference type="GO" id="GO:0006508">
    <property type="term" value="P:proteolysis"/>
    <property type="evidence" value="ECO:0007669"/>
    <property type="project" value="UniProtKB-KW"/>
</dbReference>
<dbReference type="PROSITE" id="PS00631">
    <property type="entry name" value="CYTOSOL_AP"/>
    <property type="match status" value="1"/>
</dbReference>
<protein>
    <submittedName>
        <fullName evidence="6">Cytosol aminopeptidase PepA</fullName>
        <ecNumber evidence="6">3.4.11.1</ecNumber>
    </submittedName>
</protein>
<dbReference type="Gene3D" id="3.40.630.10">
    <property type="entry name" value="Zn peptidases"/>
    <property type="match status" value="1"/>
</dbReference>
<dbReference type="PRINTS" id="PR00481">
    <property type="entry name" value="LAMNOPPTDASE"/>
</dbReference>
<organism evidence="6">
    <name type="scientific">hydrothermal vent metagenome</name>
    <dbReference type="NCBI Taxonomy" id="652676"/>
    <lineage>
        <taxon>unclassified sequences</taxon>
        <taxon>metagenomes</taxon>
        <taxon>ecological metagenomes</taxon>
    </lineage>
</organism>
<dbReference type="InterPro" id="IPR011356">
    <property type="entry name" value="Leucine_aapep/pepB"/>
</dbReference>
<dbReference type="GO" id="GO:0005737">
    <property type="term" value="C:cytoplasm"/>
    <property type="evidence" value="ECO:0007669"/>
    <property type="project" value="InterPro"/>
</dbReference>
<dbReference type="EMBL" id="UOGC01000146">
    <property type="protein sequence ID" value="VAX23048.1"/>
    <property type="molecule type" value="Genomic_DNA"/>
</dbReference>
<accession>A0A3B1CGE6</accession>
<evidence type="ECO:0000256" key="1">
    <source>
        <dbReference type="ARBA" id="ARBA00009528"/>
    </source>
</evidence>
<evidence type="ECO:0000256" key="2">
    <source>
        <dbReference type="ARBA" id="ARBA00022438"/>
    </source>
</evidence>
<feature type="domain" description="Cytosol aminopeptidase" evidence="5">
    <location>
        <begin position="149"/>
        <end position="156"/>
    </location>
</feature>
<dbReference type="CDD" id="cd00433">
    <property type="entry name" value="Peptidase_M17"/>
    <property type="match status" value="1"/>
</dbReference>
<dbReference type="SUPFAM" id="SSF53187">
    <property type="entry name" value="Zn-dependent exopeptidases"/>
    <property type="match status" value="1"/>
</dbReference>
<feature type="non-terminal residue" evidence="6">
    <location>
        <position position="1"/>
    </location>
</feature>
<dbReference type="PANTHER" id="PTHR11963">
    <property type="entry name" value="LEUCINE AMINOPEPTIDASE-RELATED"/>
    <property type="match status" value="1"/>
</dbReference>
<dbReference type="Pfam" id="PF00883">
    <property type="entry name" value="Peptidase_M17"/>
    <property type="match status" value="1"/>
</dbReference>
<gene>
    <name evidence="6" type="ORF">MNBD_NITROSPINAE01-11</name>
</gene>
<dbReference type="InterPro" id="IPR000819">
    <property type="entry name" value="Peptidase_M17_C"/>
</dbReference>
<dbReference type="PANTHER" id="PTHR11963:SF23">
    <property type="entry name" value="CYTOSOL AMINOPEPTIDASE"/>
    <property type="match status" value="1"/>
</dbReference>
<proteinExistence type="inferred from homology"/>
<evidence type="ECO:0000256" key="3">
    <source>
        <dbReference type="ARBA" id="ARBA00022670"/>
    </source>
</evidence>
<keyword evidence="4 6" id="KW-0378">Hydrolase</keyword>
<dbReference type="GO" id="GO:0030145">
    <property type="term" value="F:manganese ion binding"/>
    <property type="evidence" value="ECO:0007669"/>
    <property type="project" value="InterPro"/>
</dbReference>
<dbReference type="GO" id="GO:0070006">
    <property type="term" value="F:metalloaminopeptidase activity"/>
    <property type="evidence" value="ECO:0007669"/>
    <property type="project" value="InterPro"/>
</dbReference>
<dbReference type="EC" id="3.4.11.1" evidence="6"/>
<keyword evidence="3" id="KW-0645">Protease</keyword>
<sequence>TPSHLADQARKISREFGLRTKILDAKAIEKLQMGGLMGVASGSHQPAKFIIMEWLKGPKTEKPILLVGKGLTFDTGGISIKPSGGMEEMKSDMSGGAAVIGAMRAISALKMKVNVVGLVPATENMPGGSAIKPGDVLKGLSGVTMEVINTDAEGRLILADALAYAERYEPDCVIDMATLTGACMVALGDFASGLFGNDETLIKQLKETSEEIGEPCWPMPLWPEYEAQIKSDVADIKNVGPRAGGAITAAAFLKKHVGAETKWAHIDVAGTAYTTKARHYITKGGVGLGVRHMVRFVEKRTGAK</sequence>
<dbReference type="AlphaFoldDB" id="A0A3B1CGE6"/>
<evidence type="ECO:0000313" key="6">
    <source>
        <dbReference type="EMBL" id="VAX23048.1"/>
    </source>
</evidence>
<keyword evidence="2 6" id="KW-0031">Aminopeptidase</keyword>
<evidence type="ECO:0000256" key="4">
    <source>
        <dbReference type="ARBA" id="ARBA00022801"/>
    </source>
</evidence>
<reference evidence="6" key="1">
    <citation type="submission" date="2018-06" db="EMBL/GenBank/DDBJ databases">
        <authorList>
            <person name="Zhirakovskaya E."/>
        </authorList>
    </citation>
    <scope>NUCLEOTIDE SEQUENCE</scope>
</reference>